<keyword evidence="10" id="KW-1185">Reference proteome</keyword>
<dbReference type="GO" id="GO:0005737">
    <property type="term" value="C:cytoplasm"/>
    <property type="evidence" value="ECO:0007669"/>
    <property type="project" value="TreeGrafter"/>
</dbReference>
<dbReference type="InterPro" id="IPR023216">
    <property type="entry name" value="Tscrpt_reg_SKI_SnoN"/>
</dbReference>
<evidence type="ECO:0000256" key="3">
    <source>
        <dbReference type="ARBA" id="ARBA00022491"/>
    </source>
</evidence>
<dbReference type="InterPro" id="IPR009061">
    <property type="entry name" value="DNA-bd_dom_put_sf"/>
</dbReference>
<dbReference type="SMART" id="SM01046">
    <property type="entry name" value="c-SKI_SMAD_bind"/>
    <property type="match status" value="1"/>
</dbReference>
<feature type="non-terminal residue" evidence="9">
    <location>
        <position position="574"/>
    </location>
</feature>
<evidence type="ECO:0000256" key="4">
    <source>
        <dbReference type="ARBA" id="ARBA00023015"/>
    </source>
</evidence>
<keyword evidence="5" id="KW-0804">Transcription</keyword>
<dbReference type="EMBL" id="VZSY01000060">
    <property type="protein sequence ID" value="NXA05680.1"/>
    <property type="molecule type" value="Genomic_DNA"/>
</dbReference>
<comment type="caution">
    <text evidence="9">The sequence shown here is derived from an EMBL/GenBank/DDBJ whole genome shotgun (WGS) entry which is preliminary data.</text>
</comment>
<organism evidence="9 10">
    <name type="scientific">Sapayoa aenigma</name>
    <name type="common">broad-billed sapayoa</name>
    <dbReference type="NCBI Taxonomy" id="239371"/>
    <lineage>
        <taxon>Eukaryota</taxon>
        <taxon>Metazoa</taxon>
        <taxon>Chordata</taxon>
        <taxon>Craniata</taxon>
        <taxon>Vertebrata</taxon>
        <taxon>Euteleostomi</taxon>
        <taxon>Archelosauria</taxon>
        <taxon>Archosauria</taxon>
        <taxon>Dinosauria</taxon>
        <taxon>Saurischia</taxon>
        <taxon>Theropoda</taxon>
        <taxon>Coelurosauria</taxon>
        <taxon>Aves</taxon>
        <taxon>Neognathae</taxon>
        <taxon>Neoaves</taxon>
        <taxon>Telluraves</taxon>
        <taxon>Australaves</taxon>
        <taxon>Passeriformes</taxon>
        <taxon>Tyrannidae</taxon>
        <taxon>Sapayoa</taxon>
    </lineage>
</organism>
<keyword evidence="6" id="KW-0539">Nucleus</keyword>
<dbReference type="FunFam" id="3.10.390.10:FF:000001">
    <property type="entry name" value="SKI family transcriptional corepressor 1"/>
    <property type="match status" value="1"/>
</dbReference>
<name>A0A7K7SM63_9TYRA</name>
<dbReference type="Pfam" id="PF08782">
    <property type="entry name" value="c-SKI_SMAD_bind"/>
    <property type="match status" value="1"/>
</dbReference>
<sequence length="574" mass="61158">QPRAGHAAMKPNQVGQVILYGIPIVSLVIDGQERLCLAQISNTLLKNFSYNEIHNRRVALGITCVQCTPVQLEILRRAGAMPISSRRCGMITKREAERLCKSFLGENRPPKLPDNFAFDVSHECAWGCRGSFIPARYNSSRAKCIKCSYCSMYFSPNKFIFHSHRTPDAKYTQPDAANFNSWRRHLKLTDKSPQDELVFAWEDVKAMFNGGSRKRALPPAPPAPAATAPAACHPLGSVKAAAVVGGGLLSPHLLAAPPDLHQKRPRFEEDEELQEAVAAAHGGKSPRSYPVIPVPSKGSFGGMLQKFPGCGGLFPHPYGFPAAAFGLCHKKEEGGGGDALGGAAAHKAGGAAAGGGLSGLFWPGRKDAAFYPPFCMFWPPRTPGGLPVPTYLQPPPQPPGALGCSLGGDGAGLLRQAFLDLHPHPPHAAHRLLSPGGTSCSFASEESSEEEEDEEEDDEPEVDVEGHKPLEEEEEEDEEEGEEEPRGGDPLAAGGRFPPARGLPEKGSRERPAAGPFPRPPIEEKPGDGQAPSQPPPGAPRAGSGGSSPAHLPAPEEQPLYKDVNVPAGPFPCL</sequence>
<dbReference type="PANTHER" id="PTHR10005:SF7">
    <property type="entry name" value="SKI FAMILY TRANSCRIPTIONAL COREPRESSOR 2"/>
    <property type="match status" value="1"/>
</dbReference>
<reference evidence="9 10" key="1">
    <citation type="submission" date="2019-09" db="EMBL/GenBank/DDBJ databases">
        <title>Bird 10,000 Genomes (B10K) Project - Family phase.</title>
        <authorList>
            <person name="Zhang G."/>
        </authorList>
    </citation>
    <scope>NUCLEOTIDE SEQUENCE [LARGE SCALE GENOMIC DNA]</scope>
    <source>
        <strain evidence="9">B10K-DU-030-41</strain>
        <tissue evidence="9">Muscle</tissue>
    </source>
</reference>
<feature type="domain" description="c-SKI SMAD4-binding" evidence="8">
    <location>
        <begin position="117"/>
        <end position="209"/>
    </location>
</feature>
<dbReference type="FunFam" id="3.10.260.20:FF:000003">
    <property type="entry name" value="SKI family transcriptional corepressor 1 homolog-B-like"/>
    <property type="match status" value="1"/>
</dbReference>
<keyword evidence="3" id="KW-0678">Repressor</keyword>
<dbReference type="GO" id="GO:0000981">
    <property type="term" value="F:DNA-binding transcription factor activity, RNA polymerase II-specific"/>
    <property type="evidence" value="ECO:0007669"/>
    <property type="project" value="TreeGrafter"/>
</dbReference>
<evidence type="ECO:0000256" key="1">
    <source>
        <dbReference type="ARBA" id="ARBA00004123"/>
    </source>
</evidence>
<dbReference type="InterPro" id="IPR010919">
    <property type="entry name" value="SAND-like_dom_sf"/>
</dbReference>
<evidence type="ECO:0000313" key="10">
    <source>
        <dbReference type="Proteomes" id="UP000589485"/>
    </source>
</evidence>
<comment type="subcellular location">
    <subcellularLocation>
        <location evidence="1">Nucleus</location>
    </subcellularLocation>
</comment>
<evidence type="ECO:0000259" key="8">
    <source>
        <dbReference type="SMART" id="SM01046"/>
    </source>
</evidence>
<dbReference type="GO" id="GO:0000978">
    <property type="term" value="F:RNA polymerase II cis-regulatory region sequence-specific DNA binding"/>
    <property type="evidence" value="ECO:0007669"/>
    <property type="project" value="TreeGrafter"/>
</dbReference>
<evidence type="ECO:0000256" key="5">
    <source>
        <dbReference type="ARBA" id="ARBA00023163"/>
    </source>
</evidence>
<dbReference type="Proteomes" id="UP000589485">
    <property type="component" value="Unassembled WGS sequence"/>
</dbReference>
<proteinExistence type="inferred from homology"/>
<dbReference type="Pfam" id="PF02437">
    <property type="entry name" value="Ski_Sno_DHD"/>
    <property type="match status" value="1"/>
</dbReference>
<evidence type="ECO:0000313" key="9">
    <source>
        <dbReference type="EMBL" id="NXA05680.1"/>
    </source>
</evidence>
<evidence type="ECO:0000256" key="2">
    <source>
        <dbReference type="ARBA" id="ARBA00009513"/>
    </source>
</evidence>
<feature type="compositionally biased region" description="Acidic residues" evidence="7">
    <location>
        <begin position="471"/>
        <end position="483"/>
    </location>
</feature>
<dbReference type="GO" id="GO:0046332">
    <property type="term" value="F:SMAD binding"/>
    <property type="evidence" value="ECO:0007669"/>
    <property type="project" value="InterPro"/>
</dbReference>
<dbReference type="GO" id="GO:0005667">
    <property type="term" value="C:transcription regulator complex"/>
    <property type="evidence" value="ECO:0007669"/>
    <property type="project" value="TreeGrafter"/>
</dbReference>
<dbReference type="InterPro" id="IPR003380">
    <property type="entry name" value="SKI/SNO/DAC"/>
</dbReference>
<feature type="compositionally biased region" description="Acidic residues" evidence="7">
    <location>
        <begin position="446"/>
        <end position="463"/>
    </location>
</feature>
<dbReference type="Gene3D" id="3.10.260.20">
    <property type="entry name" value="Ski"/>
    <property type="match status" value="1"/>
</dbReference>
<dbReference type="GO" id="GO:0000122">
    <property type="term" value="P:negative regulation of transcription by RNA polymerase II"/>
    <property type="evidence" value="ECO:0007669"/>
    <property type="project" value="TreeGrafter"/>
</dbReference>
<dbReference type="Gene3D" id="3.10.390.10">
    <property type="entry name" value="SAND domain-like"/>
    <property type="match status" value="1"/>
</dbReference>
<evidence type="ECO:0000256" key="6">
    <source>
        <dbReference type="ARBA" id="ARBA00023242"/>
    </source>
</evidence>
<evidence type="ECO:0000256" key="7">
    <source>
        <dbReference type="SAM" id="MobiDB-lite"/>
    </source>
</evidence>
<keyword evidence="4" id="KW-0805">Transcription regulation</keyword>
<dbReference type="SUPFAM" id="SSF46955">
    <property type="entry name" value="Putative DNA-binding domain"/>
    <property type="match status" value="1"/>
</dbReference>
<accession>A0A7K7SM63</accession>
<dbReference type="PANTHER" id="PTHR10005">
    <property type="entry name" value="SKI ONCOGENE-RELATED"/>
    <property type="match status" value="1"/>
</dbReference>
<comment type="similarity">
    <text evidence="2">Belongs to the SKI family.</text>
</comment>
<feature type="region of interest" description="Disordered" evidence="7">
    <location>
        <begin position="426"/>
        <end position="574"/>
    </location>
</feature>
<dbReference type="GO" id="GO:0005634">
    <property type="term" value="C:nucleus"/>
    <property type="evidence" value="ECO:0007669"/>
    <property type="project" value="UniProtKB-SubCell"/>
</dbReference>
<dbReference type="AlphaFoldDB" id="A0A7K7SM63"/>
<dbReference type="CDD" id="cd21080">
    <property type="entry name" value="DHD_Skor"/>
    <property type="match status" value="1"/>
</dbReference>
<dbReference type="OrthoDB" id="3938623at2759"/>
<dbReference type="InterPro" id="IPR014890">
    <property type="entry name" value="c-SKI_SMAD4-bd_dom"/>
</dbReference>
<feature type="compositionally biased region" description="Basic and acidic residues" evidence="7">
    <location>
        <begin position="503"/>
        <end position="512"/>
    </location>
</feature>
<protein>
    <submittedName>
        <fullName evidence="9">SKOR2 protein</fullName>
    </submittedName>
</protein>
<dbReference type="InterPro" id="IPR037000">
    <property type="entry name" value="Ski_DNA-bd_sf"/>
</dbReference>
<dbReference type="GO" id="GO:0030514">
    <property type="term" value="P:negative regulation of BMP signaling pathway"/>
    <property type="evidence" value="ECO:0007669"/>
    <property type="project" value="TreeGrafter"/>
</dbReference>
<feature type="non-terminal residue" evidence="9">
    <location>
        <position position="1"/>
    </location>
</feature>
<gene>
    <name evidence="9" type="primary">Skor2</name>
    <name evidence="9" type="ORF">SAPAEN_R00463</name>
</gene>
<dbReference type="SUPFAM" id="SSF63763">
    <property type="entry name" value="SAND domain-like"/>
    <property type="match status" value="1"/>
</dbReference>